<dbReference type="InterPro" id="IPR037401">
    <property type="entry name" value="SnoaL-like"/>
</dbReference>
<dbReference type="Pfam" id="PF12680">
    <property type="entry name" value="SnoaL_2"/>
    <property type="match status" value="1"/>
</dbReference>
<evidence type="ECO:0000313" key="3">
    <source>
        <dbReference type="Proteomes" id="UP000598996"/>
    </source>
</evidence>
<dbReference type="Gene3D" id="3.10.450.50">
    <property type="match status" value="1"/>
</dbReference>
<organism evidence="2 3">
    <name type="scientific">Paractinoplanes lichenicola</name>
    <dbReference type="NCBI Taxonomy" id="2802976"/>
    <lineage>
        <taxon>Bacteria</taxon>
        <taxon>Bacillati</taxon>
        <taxon>Actinomycetota</taxon>
        <taxon>Actinomycetes</taxon>
        <taxon>Micromonosporales</taxon>
        <taxon>Micromonosporaceae</taxon>
        <taxon>Paractinoplanes</taxon>
    </lineage>
</organism>
<dbReference type="InterPro" id="IPR032710">
    <property type="entry name" value="NTF2-like_dom_sf"/>
</dbReference>
<evidence type="ECO:0000259" key="1">
    <source>
        <dbReference type="Pfam" id="PF12680"/>
    </source>
</evidence>
<name>A0ABS1VXW7_9ACTN</name>
<evidence type="ECO:0000313" key="2">
    <source>
        <dbReference type="EMBL" id="MBL7259320.1"/>
    </source>
</evidence>
<gene>
    <name evidence="2" type="ORF">JKJ07_33890</name>
</gene>
<comment type="caution">
    <text evidence="2">The sequence shown here is derived from an EMBL/GenBank/DDBJ whole genome shotgun (WGS) entry which is preliminary data.</text>
</comment>
<keyword evidence="3" id="KW-1185">Reference proteome</keyword>
<feature type="domain" description="SnoaL-like" evidence="1">
    <location>
        <begin position="10"/>
        <end position="109"/>
    </location>
</feature>
<dbReference type="Proteomes" id="UP000598996">
    <property type="component" value="Unassembled WGS sequence"/>
</dbReference>
<dbReference type="RefSeq" id="WP_202996029.1">
    <property type="nucleotide sequence ID" value="NZ_JAENHO010000011.1"/>
</dbReference>
<sequence>MIDIAQLVGRYVATWNDTESAHRRAEIDAIWEPDGRYFDPVNAATGPDQIDAMISGFHRLHPGVTFRPAGPIDAHHELARFGWEFGPEAGEPIATGMDVIAHTANGRLATVYGFFDPAPS</sequence>
<accession>A0ABS1VXW7</accession>
<dbReference type="EMBL" id="JAENHO010000011">
    <property type="protein sequence ID" value="MBL7259320.1"/>
    <property type="molecule type" value="Genomic_DNA"/>
</dbReference>
<dbReference type="SUPFAM" id="SSF54427">
    <property type="entry name" value="NTF2-like"/>
    <property type="match status" value="1"/>
</dbReference>
<reference evidence="2 3" key="1">
    <citation type="submission" date="2021-01" db="EMBL/GenBank/DDBJ databases">
        <title>Actinoplanes sp. nov. LDG1-01 isolated from lichen.</title>
        <authorList>
            <person name="Saeng-In P."/>
            <person name="Phongsopitanun W."/>
            <person name="Kanchanasin P."/>
            <person name="Yuki M."/>
            <person name="Kudo T."/>
            <person name="Ohkuma M."/>
            <person name="Tanasupawat S."/>
        </authorList>
    </citation>
    <scope>NUCLEOTIDE SEQUENCE [LARGE SCALE GENOMIC DNA]</scope>
    <source>
        <strain evidence="2 3">LDG1-01</strain>
    </source>
</reference>
<proteinExistence type="predicted"/>
<protein>
    <submittedName>
        <fullName evidence="2">Nuclear transport factor 2 family protein</fullName>
    </submittedName>
</protein>